<keyword evidence="1" id="KW-0472">Membrane</keyword>
<feature type="transmembrane region" description="Helical" evidence="1">
    <location>
        <begin position="15"/>
        <end position="34"/>
    </location>
</feature>
<name>W4QUS4_HALA3</name>
<accession>W4QUS4</accession>
<protein>
    <submittedName>
        <fullName evidence="2">Uncharacterized protein</fullName>
    </submittedName>
</protein>
<keyword evidence="3" id="KW-1185">Reference proteome</keyword>
<dbReference type="EMBL" id="BAUV01000024">
    <property type="protein sequence ID" value="GAE35831.1"/>
    <property type="molecule type" value="Genomic_DNA"/>
</dbReference>
<organism evidence="2 3">
    <name type="scientific">Halalkalibacter akibai (strain ATCC 43226 / DSM 21942 / CIP 109018 / JCM 9157 / 1139)</name>
    <name type="common">Bacillus akibai</name>
    <dbReference type="NCBI Taxonomy" id="1236973"/>
    <lineage>
        <taxon>Bacteria</taxon>
        <taxon>Bacillati</taxon>
        <taxon>Bacillota</taxon>
        <taxon>Bacilli</taxon>
        <taxon>Bacillales</taxon>
        <taxon>Bacillaceae</taxon>
        <taxon>Halalkalibacter</taxon>
    </lineage>
</organism>
<evidence type="ECO:0000313" key="3">
    <source>
        <dbReference type="Proteomes" id="UP000018896"/>
    </source>
</evidence>
<dbReference type="Proteomes" id="UP000018896">
    <property type="component" value="Unassembled WGS sequence"/>
</dbReference>
<reference evidence="2 3" key="1">
    <citation type="journal article" date="2014" name="Genome Announc.">
        <title>Draft Genome Sequences of Three Alkaliphilic Bacillus Strains, Bacillus wakoensis JCM 9140T, Bacillus akibai JCM 9157T, and Bacillus hemicellulosilyticus JCM 9152T.</title>
        <authorList>
            <person name="Yuki M."/>
            <person name="Oshima K."/>
            <person name="Suda W."/>
            <person name="Oshida Y."/>
            <person name="Kitamura K."/>
            <person name="Iida T."/>
            <person name="Hattori M."/>
            <person name="Ohkuma M."/>
        </authorList>
    </citation>
    <scope>NUCLEOTIDE SEQUENCE [LARGE SCALE GENOMIC DNA]</scope>
    <source>
        <strain evidence="2 3">JCM 9157</strain>
    </source>
</reference>
<evidence type="ECO:0000256" key="1">
    <source>
        <dbReference type="SAM" id="Phobius"/>
    </source>
</evidence>
<dbReference type="STRING" id="1236973.JCM9157_2968"/>
<sequence>MFASQDLILLQHLDLLLSLLVPISLFSLLIISLAKKWGEPCVSHTKREQA</sequence>
<dbReference type="AlphaFoldDB" id="W4QUS4"/>
<evidence type="ECO:0000313" key="2">
    <source>
        <dbReference type="EMBL" id="GAE35831.1"/>
    </source>
</evidence>
<keyword evidence="1" id="KW-0812">Transmembrane</keyword>
<proteinExistence type="predicted"/>
<keyword evidence="1" id="KW-1133">Transmembrane helix</keyword>
<comment type="caution">
    <text evidence="2">The sequence shown here is derived from an EMBL/GenBank/DDBJ whole genome shotgun (WGS) entry which is preliminary data.</text>
</comment>
<gene>
    <name evidence="2" type="ORF">JCM9157_2968</name>
</gene>